<sequence>MFSRTALRAARPRGLATSMRLSEAKSDKFLTPKEFIQKKVSEDAEQQQFVSSMLKEQFDYAPKLIKEDTVDAISKRPVPLNVELLQYKPLRVPKTHGHKVAQLKFRSYEEEDIIRASEFAARAAYFLGIPCDLVKTLKTEKRLYTVIRSPFAQAKSKENFHRVTYNRGLAAYDANPEVLDLWLSYINKHSFEKVKYTAQIHTRESLDFADKLANLGVDDMKLPEAYSSDSSDPVAAKVEELLKSDTFKSFLEEKK</sequence>
<dbReference type="SUPFAM" id="SSF54999">
    <property type="entry name" value="Ribosomal protein S10"/>
    <property type="match status" value="1"/>
</dbReference>
<dbReference type="STRING" id="45354.A0A1L0BTF1"/>
<dbReference type="InterPro" id="IPR001848">
    <property type="entry name" value="Ribosomal_uS10"/>
</dbReference>
<evidence type="ECO:0000313" key="6">
    <source>
        <dbReference type="Proteomes" id="UP000182334"/>
    </source>
</evidence>
<dbReference type="AlphaFoldDB" id="A0A1L0BTF1"/>
<dbReference type="EMBL" id="LT635759">
    <property type="protein sequence ID" value="SGZ54539.1"/>
    <property type="molecule type" value="Genomic_DNA"/>
</dbReference>
<keyword evidence="3" id="KW-0687">Ribonucleoprotein</keyword>
<evidence type="ECO:0000259" key="4">
    <source>
        <dbReference type="SMART" id="SM01403"/>
    </source>
</evidence>
<proteinExistence type="inferred from homology"/>
<evidence type="ECO:0000313" key="5">
    <source>
        <dbReference type="EMBL" id="SGZ54539.1"/>
    </source>
</evidence>
<reference evidence="5 6" key="1">
    <citation type="submission" date="2016-10" db="EMBL/GenBank/DDBJ databases">
        <authorList>
            <person name="de Groot N.N."/>
        </authorList>
    </citation>
    <scope>NUCLEOTIDE SEQUENCE [LARGE SCALE GENOMIC DNA]</scope>
    <source>
        <strain evidence="5 6">CBS 141442</strain>
    </source>
</reference>
<evidence type="ECO:0000256" key="1">
    <source>
        <dbReference type="ARBA" id="ARBA00007102"/>
    </source>
</evidence>
<dbReference type="PANTHER" id="PTHR11700">
    <property type="entry name" value="30S RIBOSOMAL PROTEIN S10 FAMILY MEMBER"/>
    <property type="match status" value="1"/>
</dbReference>
<dbReference type="GO" id="GO:0006412">
    <property type="term" value="P:translation"/>
    <property type="evidence" value="ECO:0007669"/>
    <property type="project" value="InterPro"/>
</dbReference>
<dbReference type="Proteomes" id="UP000182334">
    <property type="component" value="Chromosome IV"/>
</dbReference>
<dbReference type="InterPro" id="IPR036838">
    <property type="entry name" value="Ribosomal_uS10_dom_sf"/>
</dbReference>
<feature type="domain" description="Small ribosomal subunit protein uS10" evidence="4">
    <location>
        <begin position="102"/>
        <end position="199"/>
    </location>
</feature>
<dbReference type="GO" id="GO:0005840">
    <property type="term" value="C:ribosome"/>
    <property type="evidence" value="ECO:0007669"/>
    <property type="project" value="UniProtKB-KW"/>
</dbReference>
<name>A0A1L0BTF1_9ASCO</name>
<comment type="similarity">
    <text evidence="1">Belongs to the universal ribosomal protein uS10 family.</text>
</comment>
<evidence type="ECO:0000256" key="2">
    <source>
        <dbReference type="ARBA" id="ARBA00022980"/>
    </source>
</evidence>
<dbReference type="SMART" id="SM01403">
    <property type="entry name" value="Ribosomal_S10"/>
    <property type="match status" value="1"/>
</dbReference>
<dbReference type="GO" id="GO:0003735">
    <property type="term" value="F:structural constituent of ribosome"/>
    <property type="evidence" value="ECO:0007669"/>
    <property type="project" value="InterPro"/>
</dbReference>
<dbReference type="OrthoDB" id="366214at2759"/>
<keyword evidence="6" id="KW-1185">Reference proteome</keyword>
<evidence type="ECO:0000256" key="3">
    <source>
        <dbReference type="ARBA" id="ARBA00023274"/>
    </source>
</evidence>
<dbReference type="GO" id="GO:1990904">
    <property type="term" value="C:ribonucleoprotein complex"/>
    <property type="evidence" value="ECO:0007669"/>
    <property type="project" value="UniProtKB-KW"/>
</dbReference>
<protein>
    <submittedName>
        <fullName evidence="5">CIC11C00000001197</fullName>
    </submittedName>
</protein>
<gene>
    <name evidence="5" type="ORF">SAMEA4029010_CIC11G00000001197</name>
</gene>
<dbReference type="InterPro" id="IPR027486">
    <property type="entry name" value="Ribosomal_uS10_dom"/>
</dbReference>
<organism evidence="5 6">
    <name type="scientific">Sungouiella intermedia</name>
    <dbReference type="NCBI Taxonomy" id="45354"/>
    <lineage>
        <taxon>Eukaryota</taxon>
        <taxon>Fungi</taxon>
        <taxon>Dikarya</taxon>
        <taxon>Ascomycota</taxon>
        <taxon>Saccharomycotina</taxon>
        <taxon>Pichiomycetes</taxon>
        <taxon>Metschnikowiaceae</taxon>
        <taxon>Sungouiella</taxon>
    </lineage>
</organism>
<dbReference type="Gene3D" id="3.30.70.600">
    <property type="entry name" value="Ribosomal protein S10 domain"/>
    <property type="match status" value="1"/>
</dbReference>
<keyword evidence="2" id="KW-0689">Ribosomal protein</keyword>
<accession>A0A1L0BTF1</accession>
<dbReference type="Pfam" id="PF00338">
    <property type="entry name" value="Ribosomal_S10"/>
    <property type="match status" value="1"/>
</dbReference>